<proteinExistence type="predicted"/>
<feature type="region of interest" description="Disordered" evidence="1">
    <location>
        <begin position="481"/>
        <end position="597"/>
    </location>
</feature>
<feature type="compositionally biased region" description="Polar residues" evidence="1">
    <location>
        <begin position="576"/>
        <end position="585"/>
    </location>
</feature>
<accession>F0V8G4</accession>
<feature type="region of interest" description="Disordered" evidence="1">
    <location>
        <begin position="788"/>
        <end position="860"/>
    </location>
</feature>
<feature type="compositionally biased region" description="Low complexity" evidence="1">
    <location>
        <begin position="481"/>
        <end position="499"/>
    </location>
</feature>
<dbReference type="Proteomes" id="UP000007494">
    <property type="component" value="Chromosome II"/>
</dbReference>
<feature type="compositionally biased region" description="Polar residues" evidence="1">
    <location>
        <begin position="19"/>
        <end position="52"/>
    </location>
</feature>
<gene>
    <name evidence="2" type="ORF">NCLIV_004820</name>
</gene>
<evidence type="ECO:0000313" key="3">
    <source>
        <dbReference type="Proteomes" id="UP000007494"/>
    </source>
</evidence>
<protein>
    <submittedName>
        <fullName evidence="2">Phospho-2-dehydro-3-deoxyheptonate aldolase,related</fullName>
    </submittedName>
</protein>
<reference evidence="3" key="1">
    <citation type="journal article" date="2012" name="PLoS Pathog.">
        <title>Comparative genomics of the apicomplexan parasites Toxoplasma gondii and Neospora caninum: Coccidia differing in host range and transmission strategy.</title>
        <authorList>
            <person name="Reid A.J."/>
            <person name="Vermont S.J."/>
            <person name="Cotton J.A."/>
            <person name="Harris D."/>
            <person name="Hill-Cawthorne G.A."/>
            <person name="Konen-Waisman S."/>
            <person name="Latham S.M."/>
            <person name="Mourier T."/>
            <person name="Norton R."/>
            <person name="Quail M.A."/>
            <person name="Sanders M."/>
            <person name="Shanmugam D."/>
            <person name="Sohal A."/>
            <person name="Wasmuth J.D."/>
            <person name="Brunk B."/>
            <person name="Grigg M.E."/>
            <person name="Howard J.C."/>
            <person name="Parkinson J."/>
            <person name="Roos D.S."/>
            <person name="Trees A.J."/>
            <person name="Berriman M."/>
            <person name="Pain A."/>
            <person name="Wastling J.M."/>
        </authorList>
    </citation>
    <scope>NUCLEOTIDE SEQUENCE [LARGE SCALE GENOMIC DNA]</scope>
    <source>
        <strain evidence="3">Liverpool</strain>
    </source>
</reference>
<dbReference type="OrthoDB" id="287623at2759"/>
<feature type="compositionally biased region" description="Polar residues" evidence="1">
    <location>
        <begin position="543"/>
        <end position="554"/>
    </location>
</feature>
<evidence type="ECO:0000256" key="1">
    <source>
        <dbReference type="SAM" id="MobiDB-lite"/>
    </source>
</evidence>
<name>F0V8G4_NEOCL</name>
<feature type="region of interest" description="Disordered" evidence="1">
    <location>
        <begin position="1"/>
        <end position="52"/>
    </location>
</feature>
<dbReference type="OMA" id="AWINTIE"/>
<dbReference type="GeneID" id="13446051"/>
<dbReference type="VEuPathDB" id="ToxoDB:NCLIV_004820"/>
<feature type="region of interest" description="Disordered" evidence="1">
    <location>
        <begin position="696"/>
        <end position="774"/>
    </location>
</feature>
<dbReference type="RefSeq" id="XP_003880040.1">
    <property type="nucleotide sequence ID" value="XM_003879991.1"/>
</dbReference>
<dbReference type="EMBL" id="FR823382">
    <property type="protein sequence ID" value="CBZ50005.1"/>
    <property type="molecule type" value="Genomic_DNA"/>
</dbReference>
<feature type="compositionally biased region" description="Low complexity" evidence="1">
    <location>
        <begin position="807"/>
        <end position="826"/>
    </location>
</feature>
<dbReference type="eggNOG" id="ENOG502S6HB">
    <property type="taxonomic scope" value="Eukaryota"/>
</dbReference>
<feature type="region of interest" description="Disordered" evidence="1">
    <location>
        <begin position="887"/>
        <end position="934"/>
    </location>
</feature>
<organism evidence="2 3">
    <name type="scientific">Neospora caninum (strain Liverpool)</name>
    <dbReference type="NCBI Taxonomy" id="572307"/>
    <lineage>
        <taxon>Eukaryota</taxon>
        <taxon>Sar</taxon>
        <taxon>Alveolata</taxon>
        <taxon>Apicomplexa</taxon>
        <taxon>Conoidasida</taxon>
        <taxon>Coccidia</taxon>
        <taxon>Eucoccidiorida</taxon>
        <taxon>Eimeriorina</taxon>
        <taxon>Sarcocystidae</taxon>
        <taxon>Neospora</taxon>
    </lineage>
</organism>
<sequence>MEDSSEPFSPPGLPVNGASMPTSRHNGATQALSPGNSATLPQTPSAPTSRGTSILQEAPAGLRGEPGLVTRVNAAQTMDPTTANADDSETVLSAMATLFESLNEVHLEGEAEPWKPSIKAGDGFKACKQFLCALSAAADALQIRPQSREYRHQFTKNYRALFPDQRRHYRVDVLEASQEGYTLIYVNGERFDFHSSVIESGVNFKLAWINTIEKLHQLQRQDLVTYQYWRSELVPVLVDLDCKWADFEQEYILELIQIERKARRYVMDVISLENQLIYLDSSVATLVAKGDASVQTAHLHIWQQWQSCRREYVKKMFRLNSIANYRRKGRGDLDLSVLETAENIIKTSESQPGHVYECVSSIAGSCVASFNDFRNVLRLGVSRPQIPPVHVLPDREWIVGNSVSPVSTLRHITELAQTPERIDPHLCNNVALVNHLVRVEETWELAQKYLMDAQRLRNVIHIVDFIVAVVKTQKAILAILNPSSSSSPNAGGSSGAESSKPCKDSNQTVAGASPFPGAGGPNLALPARGNEQGTEEGARSASLGYTDSLSNGKQVGSPEAKPASVQDSPLGGGPASCSSIRATNLSRHRTSSSHGADKRETLEEKLIACDVEAFLALPRFVCLYYLLDPIHRSQILQQFLPHYFVESTSTADPMSDIPDDSCGQKPVQLSDCVSSLTKFTSSLSALQTPAPDCGNARLLHGTENSSASSASSSQSNISVCPPPDQRHSTTPPDTDGPEAAGVAALQRHGSASMEDNEDCPMDAQGGEMNHPTGMETREDFRFLSSFSGDATTTRAPSRFSSQLGEESSSFSSSSSAFPSAPPASSSTEWPTMPVKPSPGVSPDIAGAVHSPPMETESDVSTMCGSILRDSVSSTSALQQSAREIRLGAGVRETEDENVDLSATRGPATEERGAVSSHLCASDHDPARSPSPRASSLGNATGVGVFQQRKGQRVFFCNSQTSGYAQGACAPLSLGNGQLDGAQTWIQQQSLKTRYILSKVPPGLRKMVKTWLVLQSWLRSEGLEDCKEAWLCVIARLADSDDFKLLLQKWTGANLWKKFPWPSNVPLPRTGTNSFKRSFKASSEIPLSAEAFAEGEAEQTMNAREVSPTKWMFRLTRKRIALQGLVKRLRP</sequence>
<keyword evidence="3" id="KW-1185">Reference proteome</keyword>
<feature type="compositionally biased region" description="Low complexity" evidence="1">
    <location>
        <begin position="704"/>
        <end position="718"/>
    </location>
</feature>
<dbReference type="AlphaFoldDB" id="F0V8G4"/>
<feature type="compositionally biased region" description="Polar residues" evidence="1">
    <location>
        <begin position="788"/>
        <end position="806"/>
    </location>
</feature>
<dbReference type="InParanoid" id="F0V8G4"/>
<evidence type="ECO:0000313" key="2">
    <source>
        <dbReference type="EMBL" id="CBZ50005.1"/>
    </source>
</evidence>